<dbReference type="GO" id="GO:0009279">
    <property type="term" value="C:cell outer membrane"/>
    <property type="evidence" value="ECO:0007669"/>
    <property type="project" value="InterPro"/>
</dbReference>
<evidence type="ECO:0000313" key="4">
    <source>
        <dbReference type="Proteomes" id="UP000030518"/>
    </source>
</evidence>
<evidence type="ECO:0000313" key="3">
    <source>
        <dbReference type="EMBL" id="KGQ20645.1"/>
    </source>
</evidence>
<keyword evidence="4" id="KW-1185">Reference proteome</keyword>
<dbReference type="EMBL" id="JRKJ01000002">
    <property type="protein sequence ID" value="KGQ20645.1"/>
    <property type="molecule type" value="Genomic_DNA"/>
</dbReference>
<dbReference type="OrthoDB" id="9778934at2"/>
<dbReference type="InterPro" id="IPR007939">
    <property type="entry name" value="Cu-R_B_prcur"/>
</dbReference>
<proteinExistence type="predicted"/>
<feature type="region of interest" description="Disordered" evidence="1">
    <location>
        <begin position="20"/>
        <end position="77"/>
    </location>
</feature>
<dbReference type="STRING" id="1300345.LF41_1183"/>
<gene>
    <name evidence="3" type="ORF">LF41_1183</name>
</gene>
<keyword evidence="2" id="KW-0732">Signal</keyword>
<dbReference type="eggNOG" id="COG3667">
    <property type="taxonomic scope" value="Bacteria"/>
</dbReference>
<name>A0A0A2WQU1_9GAMM</name>
<dbReference type="GO" id="GO:0006878">
    <property type="term" value="P:intracellular copper ion homeostasis"/>
    <property type="evidence" value="ECO:0007669"/>
    <property type="project" value="InterPro"/>
</dbReference>
<organism evidence="3 4">
    <name type="scientific">Lysobacter dokdonensis DS-58</name>
    <dbReference type="NCBI Taxonomy" id="1300345"/>
    <lineage>
        <taxon>Bacteria</taxon>
        <taxon>Pseudomonadati</taxon>
        <taxon>Pseudomonadota</taxon>
        <taxon>Gammaproteobacteria</taxon>
        <taxon>Lysobacterales</taxon>
        <taxon>Lysobacteraceae</taxon>
        <taxon>Noviluteimonas</taxon>
    </lineage>
</organism>
<comment type="caution">
    <text evidence="3">The sequence shown here is derived from an EMBL/GenBank/DDBJ whole genome shotgun (WGS) entry which is preliminary data.</text>
</comment>
<sequence>MRTSKLTTLAIGLMLSTGAAAQHHDHSSMPMQMPMPAKPAPAPKAAQPAKPAPKPATKPKQKPAPKPPAEKPVDHSTMDHSQMQMDHSTMDHSQMQMGDAMSAPGELRTPIPALTDADREAARPPEHAHPVHDNTVHSKVLFNRLEAFDADHGNGLAWEGQAWIGTDTDKLWLRSEGERVDDRTEAADLEVMHGRPIARWWDVVGGVRHDFKPGPSQDWAAIGVVGFAPYKFEVEATAYIGASGRTAARIEAEYELLLTNRLILQPLVEANFNGKDDERRGVGSGLSTMEAGLRLRYEVHRKFAPYIGVVHERAFGDTADFRRALGEDKSDTRIVAGVRVWF</sequence>
<feature type="compositionally biased region" description="Basic and acidic residues" evidence="1">
    <location>
        <begin position="68"/>
        <end position="77"/>
    </location>
</feature>
<feature type="signal peptide" evidence="2">
    <location>
        <begin position="1"/>
        <end position="21"/>
    </location>
</feature>
<accession>A0A0A2WQU1</accession>
<evidence type="ECO:0000256" key="2">
    <source>
        <dbReference type="SAM" id="SignalP"/>
    </source>
</evidence>
<protein>
    <submittedName>
        <fullName evidence="3">Copper resistance protein B</fullName>
    </submittedName>
</protein>
<dbReference type="Pfam" id="PF05275">
    <property type="entry name" value="CopB"/>
    <property type="match status" value="1"/>
</dbReference>
<evidence type="ECO:0000256" key="1">
    <source>
        <dbReference type="SAM" id="MobiDB-lite"/>
    </source>
</evidence>
<dbReference type="AlphaFoldDB" id="A0A0A2WQU1"/>
<dbReference type="PATRIC" id="fig|1300345.3.peg.485"/>
<dbReference type="Proteomes" id="UP000030518">
    <property type="component" value="Unassembled WGS sequence"/>
</dbReference>
<reference evidence="3 4" key="1">
    <citation type="submission" date="2014-09" db="EMBL/GenBank/DDBJ databases">
        <title>Genome sequences of Lysobacter dokdonensis DS-58.</title>
        <authorList>
            <person name="Kim J.F."/>
            <person name="Kwak M.-J."/>
        </authorList>
    </citation>
    <scope>NUCLEOTIDE SEQUENCE [LARGE SCALE GENOMIC DNA]</scope>
    <source>
        <strain evidence="3 4">DS-58</strain>
    </source>
</reference>
<feature type="chain" id="PRO_5002007381" evidence="2">
    <location>
        <begin position="22"/>
        <end position="342"/>
    </location>
</feature>
<dbReference type="GO" id="GO:0005507">
    <property type="term" value="F:copper ion binding"/>
    <property type="evidence" value="ECO:0007669"/>
    <property type="project" value="InterPro"/>
</dbReference>